<dbReference type="PROSITE" id="PS50086">
    <property type="entry name" value="TBC_RABGAP"/>
    <property type="match status" value="1"/>
</dbReference>
<dbReference type="SMART" id="SM00320">
    <property type="entry name" value="WD40"/>
    <property type="match status" value="5"/>
</dbReference>
<evidence type="ECO:0000256" key="2">
    <source>
        <dbReference type="ARBA" id="ARBA00004607"/>
    </source>
</evidence>
<evidence type="ECO:0000256" key="3">
    <source>
        <dbReference type="ARBA" id="ARBA00014199"/>
    </source>
</evidence>
<reference evidence="14" key="1">
    <citation type="journal article" date="2021" name="Genome Biol. Evol.">
        <title>A High-Quality Reference Genome for a Parasitic Bivalve with Doubly Uniparental Inheritance (Bivalvia: Unionida).</title>
        <authorList>
            <person name="Smith C.H."/>
        </authorList>
    </citation>
    <scope>NUCLEOTIDE SEQUENCE</scope>
    <source>
        <strain evidence="14">CHS0354</strain>
    </source>
</reference>
<evidence type="ECO:0000256" key="9">
    <source>
        <dbReference type="ARBA" id="ARBA00023212"/>
    </source>
</evidence>
<dbReference type="SUPFAM" id="SSF47923">
    <property type="entry name" value="Ypt/Rab-GAP domain of gyp1p"/>
    <property type="match status" value="1"/>
</dbReference>
<evidence type="ECO:0000313" key="14">
    <source>
        <dbReference type="EMBL" id="KAK3610375.1"/>
    </source>
</evidence>
<dbReference type="AlphaFoldDB" id="A0AAE0TI47"/>
<dbReference type="InterPro" id="IPR051570">
    <property type="entry name" value="TBC1_cilium_biogenesis"/>
</dbReference>
<dbReference type="GO" id="GO:0060271">
    <property type="term" value="P:cilium assembly"/>
    <property type="evidence" value="ECO:0007669"/>
    <property type="project" value="UniProtKB-ARBA"/>
</dbReference>
<keyword evidence="15" id="KW-1185">Reference proteome</keyword>
<evidence type="ECO:0000256" key="11">
    <source>
        <dbReference type="ARBA" id="ARBA00034464"/>
    </source>
</evidence>
<keyword evidence="6" id="KW-0677">Repeat</keyword>
<dbReference type="Gene3D" id="2.130.10.10">
    <property type="entry name" value="YVTN repeat-like/Quinoprotein amine dehydrogenase"/>
    <property type="match status" value="2"/>
</dbReference>
<reference evidence="14" key="3">
    <citation type="submission" date="2023-05" db="EMBL/GenBank/DDBJ databases">
        <authorList>
            <person name="Smith C.H."/>
        </authorList>
    </citation>
    <scope>NUCLEOTIDE SEQUENCE</scope>
    <source>
        <strain evidence="14">CHS0354</strain>
        <tissue evidence="14">Mantle</tissue>
    </source>
</reference>
<keyword evidence="5" id="KW-0853">WD repeat</keyword>
<evidence type="ECO:0000256" key="10">
    <source>
        <dbReference type="ARBA" id="ARBA00023273"/>
    </source>
</evidence>
<dbReference type="InterPro" id="IPR036322">
    <property type="entry name" value="WD40_repeat_dom_sf"/>
</dbReference>
<dbReference type="InterPro" id="IPR015943">
    <property type="entry name" value="WD40/YVTN_repeat-like_dom_sf"/>
</dbReference>
<feature type="coiled-coil region" evidence="12">
    <location>
        <begin position="725"/>
        <end position="767"/>
    </location>
</feature>
<keyword evidence="8 12" id="KW-0175">Coiled coil</keyword>
<name>A0AAE0TI47_9BIVA</name>
<dbReference type="GO" id="GO:0036064">
    <property type="term" value="C:ciliary basal body"/>
    <property type="evidence" value="ECO:0007669"/>
    <property type="project" value="TreeGrafter"/>
</dbReference>
<dbReference type="FunFam" id="2.130.10.10:FF:000185">
    <property type="entry name" value="TBC1 domain family member 31 isoform X1"/>
    <property type="match status" value="1"/>
</dbReference>
<dbReference type="Proteomes" id="UP001195483">
    <property type="component" value="Unassembled WGS sequence"/>
</dbReference>
<evidence type="ECO:0000256" key="4">
    <source>
        <dbReference type="ARBA" id="ARBA00022490"/>
    </source>
</evidence>
<dbReference type="Pfam" id="PF00566">
    <property type="entry name" value="RabGAP-TBC"/>
    <property type="match status" value="1"/>
</dbReference>
<comment type="function">
    <text evidence="11">Molecular adapter which is involved in cilium biogenesis. Part of a functional complex including OFD1 a centriolar protein involved in cilium assembly. Could regulate the cAMP-dependent phosphorylation of OFD1, and its subsequent ubiquitination by PJA2 which ultimately leads to its proteasomal degradation.</text>
</comment>
<dbReference type="Gene3D" id="1.10.472.80">
    <property type="entry name" value="Ypt/Rab-GAP domain of gyp1p, domain 3"/>
    <property type="match status" value="1"/>
</dbReference>
<evidence type="ECO:0000256" key="12">
    <source>
        <dbReference type="SAM" id="Coils"/>
    </source>
</evidence>
<dbReference type="InterPro" id="IPR035969">
    <property type="entry name" value="Rab-GAP_TBC_sf"/>
</dbReference>
<dbReference type="FunFam" id="1.10.472.80:FF:000022">
    <property type="entry name" value="TBC1 domain family, member 31"/>
    <property type="match status" value="1"/>
</dbReference>
<comment type="subcellular location">
    <subcellularLocation>
        <location evidence="1">Cytoplasm</location>
        <location evidence="1">Cytoskeleton</location>
        <location evidence="1">Cilium basal body</location>
    </subcellularLocation>
    <subcellularLocation>
        <location evidence="2">Cytoplasm</location>
        <location evidence="2">Cytoskeleton</location>
        <location evidence="2">Microtubule organizing center</location>
        <location evidence="2">Centrosome</location>
        <location evidence="2">Centriolar satellite</location>
    </subcellularLocation>
</comment>
<evidence type="ECO:0000256" key="7">
    <source>
        <dbReference type="ARBA" id="ARBA00022794"/>
    </source>
</evidence>
<dbReference type="GO" id="GO:0060090">
    <property type="term" value="F:molecular adaptor activity"/>
    <property type="evidence" value="ECO:0007669"/>
    <property type="project" value="UniProtKB-ARBA"/>
</dbReference>
<evidence type="ECO:0000256" key="1">
    <source>
        <dbReference type="ARBA" id="ARBA00004120"/>
    </source>
</evidence>
<protein>
    <recommendedName>
        <fullName evidence="3">TBC1 domain family member 31</fullName>
    </recommendedName>
</protein>
<dbReference type="InterPro" id="IPR000195">
    <property type="entry name" value="Rab-GAP-TBC_dom"/>
</dbReference>
<evidence type="ECO:0000256" key="8">
    <source>
        <dbReference type="ARBA" id="ARBA00023054"/>
    </source>
</evidence>
<feature type="domain" description="Rab-GAP TBC" evidence="13">
    <location>
        <begin position="420"/>
        <end position="595"/>
    </location>
</feature>
<proteinExistence type="predicted"/>
<keyword evidence="9" id="KW-0206">Cytoskeleton</keyword>
<organism evidence="14 15">
    <name type="scientific">Potamilus streckersoni</name>
    <dbReference type="NCBI Taxonomy" id="2493646"/>
    <lineage>
        <taxon>Eukaryota</taxon>
        <taxon>Metazoa</taxon>
        <taxon>Spiralia</taxon>
        <taxon>Lophotrochozoa</taxon>
        <taxon>Mollusca</taxon>
        <taxon>Bivalvia</taxon>
        <taxon>Autobranchia</taxon>
        <taxon>Heteroconchia</taxon>
        <taxon>Palaeoheterodonta</taxon>
        <taxon>Unionida</taxon>
        <taxon>Unionoidea</taxon>
        <taxon>Unionidae</taxon>
        <taxon>Ambleminae</taxon>
        <taxon>Lampsilini</taxon>
        <taxon>Potamilus</taxon>
    </lineage>
</organism>
<dbReference type="InterPro" id="IPR001680">
    <property type="entry name" value="WD40_rpt"/>
</dbReference>
<keyword evidence="7" id="KW-0970">Cilium biogenesis/degradation</keyword>
<gene>
    <name evidence="14" type="ORF">CHS0354_008651</name>
</gene>
<dbReference type="Pfam" id="PF00400">
    <property type="entry name" value="WD40"/>
    <property type="match status" value="1"/>
</dbReference>
<evidence type="ECO:0000256" key="5">
    <source>
        <dbReference type="ARBA" id="ARBA00022574"/>
    </source>
</evidence>
<evidence type="ECO:0000259" key="13">
    <source>
        <dbReference type="PROSITE" id="PS50086"/>
    </source>
</evidence>
<accession>A0AAE0TI47</accession>
<reference evidence="14" key="2">
    <citation type="journal article" date="2021" name="Genome Biol. Evol.">
        <title>Developing a high-quality reference genome for a parasitic bivalve with doubly uniparental inheritance (Bivalvia: Unionida).</title>
        <authorList>
            <person name="Smith C.H."/>
        </authorList>
    </citation>
    <scope>NUCLEOTIDE SEQUENCE</scope>
    <source>
        <strain evidence="14">CHS0354</strain>
        <tissue evidence="14">Mantle</tissue>
    </source>
</reference>
<evidence type="ECO:0000256" key="6">
    <source>
        <dbReference type="ARBA" id="ARBA00022737"/>
    </source>
</evidence>
<evidence type="ECO:0000313" key="15">
    <source>
        <dbReference type="Proteomes" id="UP001195483"/>
    </source>
</evidence>
<keyword evidence="4" id="KW-0963">Cytoplasm</keyword>
<dbReference type="PANTHER" id="PTHR19853:SF1">
    <property type="entry name" value="TBC1 DOMAIN FAMILY MEMBER 31"/>
    <property type="match status" value="1"/>
</dbReference>
<dbReference type="EMBL" id="JAEAOA010000568">
    <property type="protein sequence ID" value="KAK3610375.1"/>
    <property type="molecule type" value="Genomic_DNA"/>
</dbReference>
<dbReference type="SUPFAM" id="SSF50978">
    <property type="entry name" value="WD40 repeat-like"/>
    <property type="match status" value="1"/>
</dbReference>
<feature type="coiled-coil region" evidence="12">
    <location>
        <begin position="801"/>
        <end position="943"/>
    </location>
</feature>
<comment type="caution">
    <text evidence="14">The sequence shown here is derived from an EMBL/GenBank/DDBJ whole genome shotgun (WGS) entry which is preliminary data.</text>
</comment>
<dbReference type="GO" id="GO:0034451">
    <property type="term" value="C:centriolar satellite"/>
    <property type="evidence" value="ECO:0007669"/>
    <property type="project" value="UniProtKB-SubCell"/>
</dbReference>
<dbReference type="PANTHER" id="PTHR19853">
    <property type="entry name" value="WD REPEAT CONTAINING PROTEIN 3 WDR3"/>
    <property type="match status" value="1"/>
</dbReference>
<keyword evidence="10" id="KW-0966">Cell projection</keyword>
<sequence>MQTLDVCKKTAGKIWQRKPTPSQDNGLIITVVNSFDGPLLQPGRNVRFLHTAFDNSGENFIAGDHQGNIYLFDLSKNRFSLVQKTGVPCTSLAYNLRRKTEYLVGMSDYSLKCFDTDTKEMVAWMKGHESAINNISVHASGRYALTTSSDTALLWDLDTFQRKRRLTIKEDVGIVQVFFLPMSNTIITGCRDDTIFAWETESLNFKYQLPVPAENSSHYKAFAATRDGRVLAAAGRSRFIHLFALDTKKLLRIVEMPNKVTAVKQVLFLPDNFDHGANQTLGVLCQDGIMRFININTCKLLFDVGTIENKINNATVSPNGRFVVAVNEDGSMNIYNLQALSEDINQPPAPLVKVVTGNKMSETITTDKSEKLKDSRLRVKSAPARGKENKLKEDEDWGQRDLPQGLDMERLRAILKGYYEYPAKYRMFIWRSVLRLPENHSAYAALVDKGTHPAYAKLHEEYPIKSRRLLRILQRTLSALAHWSPIFGETQYLPVLAFPFVKLFQNNHLACFEIIATIMVNWAQHWFEYFPNPPINILGMIENVLGHHDKYLLQHFVKYKVTSQIYAWPLLESLFSEVLTKDEWLSLFDNVFSNHPSFLFMLVVAYAMSARGPLMQCVELDDFKYFFHHRNAVDVKFVIKEAYRLMEATPEDIHPKCHLEDLQPLTKGQYPVFNKYPKFIVDYQVQERERIRLEELEFLKHRQVSLDLQKETVRRQQEEEAWYRQQKLLQEAEEKRRRMIQEEEQKLVDQRKRLNAMNREVKLKELQLLDAARRKFLHFQRSQREGELKRLDDEVQRKALMRDQETEAAIEEAEIKNMELHLQKKMFEQELFRDFATSSLHLRTEHDMHRKQQELEERIQQRLREAEKEREAEVRKVLQENMARASQQNVDVWAKNEMTYRHRLENLEREIKNVQLAKINTENRNLEREVHDLMKKCQEEKEIGTQAGLEELNVQKQMAADAGSRRLGFMEEEADIAQEHGRSLTDDAVNASYRQRLGQSYLSGTLRSDLLHTVETSSDSETSKLSFERSRRGFDEKEIALLNEVRCLRQKLATESRNRKPPPVGQAY</sequence>